<organism evidence="2 3">
    <name type="scientific">Dethiosulfovibrio marinus</name>
    <dbReference type="NCBI Taxonomy" id="133532"/>
    <lineage>
        <taxon>Bacteria</taxon>
        <taxon>Thermotogati</taxon>
        <taxon>Synergistota</taxon>
        <taxon>Synergistia</taxon>
        <taxon>Synergistales</taxon>
        <taxon>Dethiosulfovibrionaceae</taxon>
        <taxon>Dethiosulfovibrio</taxon>
    </lineage>
</organism>
<reference evidence="2 3" key="1">
    <citation type="submission" date="2022-01" db="EMBL/GenBank/DDBJ databases">
        <title>Dethiosulfovibrio faecalis sp. nov., a novel proteolytic, non-sulfur-reducing bacterium isolated from a marine aquaculture solid waste bioreactor.</title>
        <authorList>
            <person name="Grabowski S."/>
            <person name="Apolinario E."/>
            <person name="Schneider N."/>
            <person name="Marshall C.W."/>
            <person name="Sowers K.R."/>
        </authorList>
    </citation>
    <scope>NUCLEOTIDE SEQUENCE [LARGE SCALE GENOMIC DNA]</scope>
    <source>
        <strain evidence="2 3">DSM 12537</strain>
    </source>
</reference>
<dbReference type="PANTHER" id="PTHR34818:SF1">
    <property type="entry name" value="PROTEIN BLI-3"/>
    <property type="match status" value="1"/>
</dbReference>
<sequence length="136" mass="15199">MKKNIVNLAENLMAKSEVVTLASVNEDGFPRICAMANVKSEGIKTIWMATGTHSKKTAHFLKNPKASVCTYSGGDSLTLVGNISVISDKEIKHDLWQDWFIEHFPKGEDDPEYCVLKFEAKEATIYIDEIFETVSV</sequence>
<proteinExistence type="predicted"/>
<protein>
    <submittedName>
        <fullName evidence="2">Pyridoxamine 5'-phosphate oxidase family protein</fullName>
    </submittedName>
</protein>
<feature type="domain" description="Pyridoxamine 5'-phosphate oxidase N-terminal" evidence="1">
    <location>
        <begin position="12"/>
        <end position="123"/>
    </location>
</feature>
<evidence type="ECO:0000313" key="3">
    <source>
        <dbReference type="Proteomes" id="UP001200430"/>
    </source>
</evidence>
<evidence type="ECO:0000259" key="1">
    <source>
        <dbReference type="Pfam" id="PF01243"/>
    </source>
</evidence>
<name>A0ABS9EMM8_9BACT</name>
<accession>A0ABS9EMM8</accession>
<comment type="caution">
    <text evidence="2">The sequence shown here is derived from an EMBL/GenBank/DDBJ whole genome shotgun (WGS) entry which is preliminary data.</text>
</comment>
<keyword evidence="3" id="KW-1185">Reference proteome</keyword>
<dbReference type="Pfam" id="PF01243">
    <property type="entry name" value="PNPOx_N"/>
    <property type="match status" value="1"/>
</dbReference>
<dbReference type="Proteomes" id="UP001200430">
    <property type="component" value="Unassembled WGS sequence"/>
</dbReference>
<gene>
    <name evidence="2" type="ORF">L2W38_06470</name>
</gene>
<dbReference type="EMBL" id="JAKGUD010000005">
    <property type="protein sequence ID" value="MCF4142454.1"/>
    <property type="molecule type" value="Genomic_DNA"/>
</dbReference>
<dbReference type="InterPro" id="IPR052917">
    <property type="entry name" value="Stress-Dev_Protein"/>
</dbReference>
<dbReference type="InterPro" id="IPR012349">
    <property type="entry name" value="Split_barrel_FMN-bd"/>
</dbReference>
<dbReference type="SUPFAM" id="SSF50475">
    <property type="entry name" value="FMN-binding split barrel"/>
    <property type="match status" value="1"/>
</dbReference>
<evidence type="ECO:0000313" key="2">
    <source>
        <dbReference type="EMBL" id="MCF4142454.1"/>
    </source>
</evidence>
<dbReference type="RefSeq" id="WP_236099181.1">
    <property type="nucleotide sequence ID" value="NZ_JAKGUD010000005.1"/>
</dbReference>
<dbReference type="InterPro" id="IPR011576">
    <property type="entry name" value="Pyridox_Oxase_N"/>
</dbReference>
<dbReference type="PANTHER" id="PTHR34818">
    <property type="entry name" value="PROTEIN BLI-3"/>
    <property type="match status" value="1"/>
</dbReference>
<dbReference type="Gene3D" id="2.30.110.10">
    <property type="entry name" value="Electron Transport, Fmn-binding Protein, Chain A"/>
    <property type="match status" value="1"/>
</dbReference>